<reference evidence="1 2" key="1">
    <citation type="submission" date="2024-01" db="EMBL/GenBank/DDBJ databases">
        <title>The genomes of 5 underutilized Papilionoideae crops provide insights into root nodulation and disease resistance.</title>
        <authorList>
            <person name="Yuan L."/>
        </authorList>
    </citation>
    <scope>NUCLEOTIDE SEQUENCE [LARGE SCALE GENOMIC DNA]</scope>
    <source>
        <strain evidence="1">LY-2023</strain>
        <tissue evidence="1">Leaf</tissue>
    </source>
</reference>
<evidence type="ECO:0000313" key="1">
    <source>
        <dbReference type="EMBL" id="KAK7295082.1"/>
    </source>
</evidence>
<organism evidence="1 2">
    <name type="scientific">Clitoria ternatea</name>
    <name type="common">Butterfly pea</name>
    <dbReference type="NCBI Taxonomy" id="43366"/>
    <lineage>
        <taxon>Eukaryota</taxon>
        <taxon>Viridiplantae</taxon>
        <taxon>Streptophyta</taxon>
        <taxon>Embryophyta</taxon>
        <taxon>Tracheophyta</taxon>
        <taxon>Spermatophyta</taxon>
        <taxon>Magnoliopsida</taxon>
        <taxon>eudicotyledons</taxon>
        <taxon>Gunneridae</taxon>
        <taxon>Pentapetalae</taxon>
        <taxon>rosids</taxon>
        <taxon>fabids</taxon>
        <taxon>Fabales</taxon>
        <taxon>Fabaceae</taxon>
        <taxon>Papilionoideae</taxon>
        <taxon>50 kb inversion clade</taxon>
        <taxon>NPAAA clade</taxon>
        <taxon>indigoferoid/millettioid clade</taxon>
        <taxon>Phaseoleae</taxon>
        <taxon>Clitoria</taxon>
    </lineage>
</organism>
<name>A0AAN9PFD7_CLITE</name>
<dbReference type="AlphaFoldDB" id="A0AAN9PFD7"/>
<proteinExistence type="predicted"/>
<keyword evidence="2" id="KW-1185">Reference proteome</keyword>
<accession>A0AAN9PFD7</accession>
<dbReference type="Proteomes" id="UP001359559">
    <property type="component" value="Unassembled WGS sequence"/>
</dbReference>
<evidence type="ECO:0000313" key="2">
    <source>
        <dbReference type="Proteomes" id="UP001359559"/>
    </source>
</evidence>
<gene>
    <name evidence="1" type="ORF">RJT34_17985</name>
</gene>
<dbReference type="EMBL" id="JAYKXN010000004">
    <property type="protein sequence ID" value="KAK7295082.1"/>
    <property type="molecule type" value="Genomic_DNA"/>
</dbReference>
<protein>
    <submittedName>
        <fullName evidence="1">Uncharacterized protein</fullName>
    </submittedName>
</protein>
<comment type="caution">
    <text evidence="1">The sequence shown here is derived from an EMBL/GenBank/DDBJ whole genome shotgun (WGS) entry which is preliminary data.</text>
</comment>
<sequence length="92" mass="10720">MSELCTMKLPPLALCLQDNLKSCVCKKDLKLRESGSELVDVVQRTQDYKRPVLLTRMGSRPLDRHRPYDSLFEFHSRDEIPKVHRDDVGIHD</sequence>